<proteinExistence type="predicted"/>
<evidence type="ECO:0000313" key="3">
    <source>
        <dbReference type="Proteomes" id="UP000070444"/>
    </source>
</evidence>
<reference evidence="2 3" key="1">
    <citation type="journal article" date="2015" name="Genome Biol. Evol.">
        <title>Phylogenomic analyses indicate that early fungi evolved digesting cell walls of algal ancestors of land plants.</title>
        <authorList>
            <person name="Chang Y."/>
            <person name="Wang S."/>
            <person name="Sekimoto S."/>
            <person name="Aerts A.L."/>
            <person name="Choi C."/>
            <person name="Clum A."/>
            <person name="LaButti K.M."/>
            <person name="Lindquist E.A."/>
            <person name="Yee Ngan C."/>
            <person name="Ohm R.A."/>
            <person name="Salamov A.A."/>
            <person name="Grigoriev I.V."/>
            <person name="Spatafora J.W."/>
            <person name="Berbee M.L."/>
        </authorList>
    </citation>
    <scope>NUCLEOTIDE SEQUENCE [LARGE SCALE GENOMIC DNA]</scope>
    <source>
        <strain evidence="2 3">NRRL 28638</strain>
    </source>
</reference>
<organism evidence="2 3">
    <name type="scientific">Conidiobolus coronatus (strain ATCC 28846 / CBS 209.66 / NRRL 28638)</name>
    <name type="common">Delacroixia coronata</name>
    <dbReference type="NCBI Taxonomy" id="796925"/>
    <lineage>
        <taxon>Eukaryota</taxon>
        <taxon>Fungi</taxon>
        <taxon>Fungi incertae sedis</taxon>
        <taxon>Zoopagomycota</taxon>
        <taxon>Entomophthoromycotina</taxon>
        <taxon>Entomophthoromycetes</taxon>
        <taxon>Entomophthorales</taxon>
        <taxon>Ancylistaceae</taxon>
        <taxon>Conidiobolus</taxon>
    </lineage>
</organism>
<evidence type="ECO:0000256" key="1">
    <source>
        <dbReference type="SAM" id="MobiDB-lite"/>
    </source>
</evidence>
<protein>
    <submittedName>
        <fullName evidence="2">Uncharacterized protein</fullName>
    </submittedName>
</protein>
<name>A0A137P540_CONC2</name>
<feature type="compositionally biased region" description="Basic and acidic residues" evidence="1">
    <location>
        <begin position="108"/>
        <end position="124"/>
    </location>
</feature>
<dbReference type="EMBL" id="KQ964512">
    <property type="protein sequence ID" value="KXN70130.1"/>
    <property type="molecule type" value="Genomic_DNA"/>
</dbReference>
<sequence>MDLSKIELTKKYLSWKERNQHRKDYPSKAIAKAIAKAKEGTSDSNTIKNENIRVTQGAGSDIQIVDNTHSNSHIICSWSKYLNFLLGLPGCYSTRLLRPLLPVTVELKNGDQRSDQPRRDERQHQGSHATTSRNAREEKSDIKSVNDHITWNEFESKFEQARITISDIYKNPPSNIQASQANKTSRTLKLRISKSNLLGYPKALEITTFSISGAHHLWVVSVKCFNHIFTLPHDTNIVANHGELVAGYTAVWPDYIAPLIGLLASEEYPANGSLGCTITGFTSTYLPKSIEDEDIAPI</sequence>
<gene>
    <name evidence="2" type="ORF">CONCODRAFT_7372</name>
</gene>
<evidence type="ECO:0000313" key="2">
    <source>
        <dbReference type="EMBL" id="KXN70130.1"/>
    </source>
</evidence>
<keyword evidence="3" id="KW-1185">Reference proteome</keyword>
<dbReference type="Proteomes" id="UP000070444">
    <property type="component" value="Unassembled WGS sequence"/>
</dbReference>
<accession>A0A137P540</accession>
<feature type="region of interest" description="Disordered" evidence="1">
    <location>
        <begin position="108"/>
        <end position="141"/>
    </location>
</feature>
<dbReference type="AlphaFoldDB" id="A0A137P540"/>